<evidence type="ECO:0000256" key="3">
    <source>
        <dbReference type="ARBA" id="ARBA00022692"/>
    </source>
</evidence>
<sequence>MDSSQGSILVGFVDNASIQRDASCFDGVPIYVKELVAGGFAGAVSKTSVVPLERVKILWQLVLRTGPFIDLLAGSTAGGSLVICTYPLDLARTKLAYEDGVSSLVNDVKSGMAEI</sequence>
<dbReference type="AlphaFoldDB" id="A0AAN9J711"/>
<gene>
    <name evidence="6" type="ORF">RJT34_16351</name>
</gene>
<dbReference type="InterPro" id="IPR002067">
    <property type="entry name" value="MCP"/>
</dbReference>
<keyword evidence="7" id="KW-1185">Reference proteome</keyword>
<comment type="caution">
    <text evidence="6">The sequence shown here is derived from an EMBL/GenBank/DDBJ whole genome shotgun (WGS) entry which is preliminary data.</text>
</comment>
<proteinExistence type="predicted"/>
<accession>A0AAN9J711</accession>
<dbReference type="SUPFAM" id="SSF103506">
    <property type="entry name" value="Mitochondrial carrier"/>
    <property type="match status" value="1"/>
</dbReference>
<dbReference type="Proteomes" id="UP001359559">
    <property type="component" value="Unassembled WGS sequence"/>
</dbReference>
<evidence type="ECO:0000256" key="2">
    <source>
        <dbReference type="ARBA" id="ARBA00022448"/>
    </source>
</evidence>
<name>A0AAN9J711_CLITE</name>
<dbReference type="EMBL" id="JAYKXN010000004">
    <property type="protein sequence ID" value="KAK7293485.1"/>
    <property type="molecule type" value="Genomic_DNA"/>
</dbReference>
<dbReference type="PRINTS" id="PR00926">
    <property type="entry name" value="MITOCARRIER"/>
</dbReference>
<dbReference type="InterPro" id="IPR023395">
    <property type="entry name" value="MCP_dom_sf"/>
</dbReference>
<dbReference type="GO" id="GO:0016020">
    <property type="term" value="C:membrane"/>
    <property type="evidence" value="ECO:0007669"/>
    <property type="project" value="UniProtKB-SubCell"/>
</dbReference>
<comment type="subcellular location">
    <subcellularLocation>
        <location evidence="1">Membrane</location>
        <topology evidence="1">Multi-pass membrane protein</topology>
    </subcellularLocation>
</comment>
<keyword evidence="4" id="KW-0677">Repeat</keyword>
<dbReference type="Pfam" id="PF00153">
    <property type="entry name" value="Mito_carr"/>
    <property type="match status" value="1"/>
</dbReference>
<dbReference type="GO" id="GO:0055085">
    <property type="term" value="P:transmembrane transport"/>
    <property type="evidence" value="ECO:0007669"/>
    <property type="project" value="InterPro"/>
</dbReference>
<reference evidence="6 7" key="1">
    <citation type="submission" date="2024-01" db="EMBL/GenBank/DDBJ databases">
        <title>The genomes of 5 underutilized Papilionoideae crops provide insights into root nodulation and disease resistance.</title>
        <authorList>
            <person name="Yuan L."/>
        </authorList>
    </citation>
    <scope>NUCLEOTIDE SEQUENCE [LARGE SCALE GENOMIC DNA]</scope>
    <source>
        <strain evidence="6">LY-2023</strain>
        <tissue evidence="6">Leaf</tissue>
    </source>
</reference>
<dbReference type="Gene3D" id="1.50.40.10">
    <property type="entry name" value="Mitochondrial carrier domain"/>
    <property type="match status" value="1"/>
</dbReference>
<keyword evidence="5" id="KW-0472">Membrane</keyword>
<evidence type="ECO:0000256" key="4">
    <source>
        <dbReference type="ARBA" id="ARBA00022737"/>
    </source>
</evidence>
<dbReference type="InterPro" id="IPR018108">
    <property type="entry name" value="MCP_transmembrane"/>
</dbReference>
<dbReference type="PANTHER" id="PTHR24089">
    <property type="entry name" value="SOLUTE CARRIER FAMILY 25"/>
    <property type="match status" value="1"/>
</dbReference>
<keyword evidence="3" id="KW-0812">Transmembrane</keyword>
<evidence type="ECO:0000313" key="7">
    <source>
        <dbReference type="Proteomes" id="UP001359559"/>
    </source>
</evidence>
<evidence type="ECO:0000313" key="6">
    <source>
        <dbReference type="EMBL" id="KAK7293485.1"/>
    </source>
</evidence>
<organism evidence="6 7">
    <name type="scientific">Clitoria ternatea</name>
    <name type="common">Butterfly pea</name>
    <dbReference type="NCBI Taxonomy" id="43366"/>
    <lineage>
        <taxon>Eukaryota</taxon>
        <taxon>Viridiplantae</taxon>
        <taxon>Streptophyta</taxon>
        <taxon>Embryophyta</taxon>
        <taxon>Tracheophyta</taxon>
        <taxon>Spermatophyta</taxon>
        <taxon>Magnoliopsida</taxon>
        <taxon>eudicotyledons</taxon>
        <taxon>Gunneridae</taxon>
        <taxon>Pentapetalae</taxon>
        <taxon>rosids</taxon>
        <taxon>fabids</taxon>
        <taxon>Fabales</taxon>
        <taxon>Fabaceae</taxon>
        <taxon>Papilionoideae</taxon>
        <taxon>50 kb inversion clade</taxon>
        <taxon>NPAAA clade</taxon>
        <taxon>indigoferoid/millettioid clade</taxon>
        <taxon>Phaseoleae</taxon>
        <taxon>Clitoria</taxon>
    </lineage>
</organism>
<evidence type="ECO:0000256" key="5">
    <source>
        <dbReference type="ARBA" id="ARBA00023136"/>
    </source>
</evidence>
<keyword evidence="2" id="KW-0813">Transport</keyword>
<evidence type="ECO:0000256" key="1">
    <source>
        <dbReference type="ARBA" id="ARBA00004141"/>
    </source>
</evidence>
<protein>
    <submittedName>
        <fullName evidence="6">Uncharacterized protein</fullName>
    </submittedName>
</protein>